<proteinExistence type="inferred from homology"/>
<name>A0A0V8QCA9_9FIRM</name>
<evidence type="ECO:0000256" key="5">
    <source>
        <dbReference type="ARBA" id="ARBA00023601"/>
    </source>
</evidence>
<organism evidence="7 8">
    <name type="scientific">Acetivibrio ethanolgignens</name>
    <dbReference type="NCBI Taxonomy" id="290052"/>
    <lineage>
        <taxon>Bacteria</taxon>
        <taxon>Bacillati</taxon>
        <taxon>Bacillota</taxon>
        <taxon>Clostridia</taxon>
        <taxon>Eubacteriales</taxon>
        <taxon>Oscillospiraceae</taxon>
        <taxon>Acetivibrio</taxon>
    </lineage>
</organism>
<comment type="similarity">
    <text evidence="5">Belongs to the radical SAM superfamily. Anaerobic sulfatase-maturating enzyme family.</text>
</comment>
<keyword evidence="2" id="KW-0479">Metal-binding</keyword>
<evidence type="ECO:0000313" key="8">
    <source>
        <dbReference type="Proteomes" id="UP000054874"/>
    </source>
</evidence>
<dbReference type="InterPro" id="IPR058240">
    <property type="entry name" value="rSAM_sf"/>
</dbReference>
<keyword evidence="1" id="KW-0949">S-adenosyl-L-methionine</keyword>
<dbReference type="SUPFAM" id="SSF102114">
    <property type="entry name" value="Radical SAM enzymes"/>
    <property type="match status" value="1"/>
</dbReference>
<keyword evidence="8" id="KW-1185">Reference proteome</keyword>
<dbReference type="PROSITE" id="PS51918">
    <property type="entry name" value="RADICAL_SAM"/>
    <property type="match status" value="1"/>
</dbReference>
<keyword evidence="3" id="KW-0408">Iron</keyword>
<dbReference type="STRING" id="290052.ASU35_13525"/>
<evidence type="ECO:0000256" key="2">
    <source>
        <dbReference type="ARBA" id="ARBA00022723"/>
    </source>
</evidence>
<dbReference type="Pfam" id="PF04055">
    <property type="entry name" value="Radical_SAM"/>
    <property type="match status" value="1"/>
</dbReference>
<gene>
    <name evidence="7" type="ORF">ASU35_13525</name>
</gene>
<dbReference type="UniPathway" id="UPA00782"/>
<dbReference type="EMBL" id="LNAM01000179">
    <property type="protein sequence ID" value="KSV58239.1"/>
    <property type="molecule type" value="Genomic_DNA"/>
</dbReference>
<dbReference type="GO" id="GO:0016491">
    <property type="term" value="F:oxidoreductase activity"/>
    <property type="evidence" value="ECO:0007669"/>
    <property type="project" value="InterPro"/>
</dbReference>
<comment type="caution">
    <text evidence="7">The sequence shown here is derived from an EMBL/GenBank/DDBJ whole genome shotgun (WGS) entry which is preliminary data.</text>
</comment>
<dbReference type="Proteomes" id="UP000054874">
    <property type="component" value="Unassembled WGS sequence"/>
</dbReference>
<dbReference type="CDD" id="cd01335">
    <property type="entry name" value="Radical_SAM"/>
    <property type="match status" value="1"/>
</dbReference>
<evidence type="ECO:0000313" key="7">
    <source>
        <dbReference type="EMBL" id="KSV58239.1"/>
    </source>
</evidence>
<keyword evidence="4" id="KW-0411">Iron-sulfur</keyword>
<dbReference type="PANTHER" id="PTHR43273:SF3">
    <property type="entry name" value="ANAEROBIC SULFATASE-MATURATING ENZYME HOMOLOG ASLB-RELATED"/>
    <property type="match status" value="1"/>
</dbReference>
<dbReference type="InterPro" id="IPR023867">
    <property type="entry name" value="Sulphatase_maturase_rSAM"/>
</dbReference>
<reference evidence="7 8" key="1">
    <citation type="submission" date="2015-11" db="EMBL/GenBank/DDBJ databases">
        <title>Butyribacter intestini gen. nov., sp. nov., a butyric acid-producing bacterium of the family Lachnospiraceae isolated from the human faeces.</title>
        <authorList>
            <person name="Zou Y."/>
            <person name="Xue W."/>
            <person name="Luo G."/>
            <person name="Lv M."/>
        </authorList>
    </citation>
    <scope>NUCLEOTIDE SEQUENCE [LARGE SCALE GENOMIC DNA]</scope>
    <source>
        <strain evidence="7 8">ACET-33324</strain>
    </source>
</reference>
<evidence type="ECO:0000256" key="1">
    <source>
        <dbReference type="ARBA" id="ARBA00022691"/>
    </source>
</evidence>
<evidence type="ECO:0000256" key="3">
    <source>
        <dbReference type="ARBA" id="ARBA00023004"/>
    </source>
</evidence>
<dbReference type="GO" id="GO:0046872">
    <property type="term" value="F:metal ion binding"/>
    <property type="evidence" value="ECO:0007669"/>
    <property type="project" value="UniProtKB-KW"/>
</dbReference>
<dbReference type="GO" id="GO:0051536">
    <property type="term" value="F:iron-sulfur cluster binding"/>
    <property type="evidence" value="ECO:0007669"/>
    <property type="project" value="UniProtKB-KW"/>
</dbReference>
<dbReference type="Gene3D" id="3.20.20.70">
    <property type="entry name" value="Aldolase class I"/>
    <property type="match status" value="1"/>
</dbReference>
<dbReference type="InterPro" id="IPR013785">
    <property type="entry name" value="Aldolase_TIM"/>
</dbReference>
<dbReference type="OrthoDB" id="9808591at2"/>
<dbReference type="SFLD" id="SFLDG01067">
    <property type="entry name" value="SPASM/twitch_domain_containing"/>
    <property type="match status" value="1"/>
</dbReference>
<evidence type="ECO:0000259" key="6">
    <source>
        <dbReference type="PROSITE" id="PS51918"/>
    </source>
</evidence>
<dbReference type="RefSeq" id="WP_058353514.1">
    <property type="nucleotide sequence ID" value="NZ_CABMMD010000179.1"/>
</dbReference>
<protein>
    <recommendedName>
        <fullName evidence="6">Radical SAM core domain-containing protein</fullName>
    </recommendedName>
</protein>
<evidence type="ECO:0000256" key="4">
    <source>
        <dbReference type="ARBA" id="ARBA00023014"/>
    </source>
</evidence>
<sequence length="421" mass="48909">MCRQDIKEAFANQYIMKIQYENGKLILFNRTNGAVFLLEQQEYQTIVDTGNCDADLYNDIMESEIAIIEEIVLDTECDIFLLTIELSTLCNFKCRYCYQNAFEQRNNITEEILEKIYLYVENVFINDKSKKNLVVGFIGGEPMLHANTIRNVMKKIDELSVVHGRKVAYHIDTNGSIDFSDIFNSHNNIEVSVSLSLEEDHLLNRPLVGGNSFEMCIANLKKLNNFNNKLSIRYNTNHSNIGDFEKFVLYVKENLPHVYNIDALYTDNYDYNLFYNELSIEDFARWNSSETIDILIKYGFPVTGAISSHLKLCTAYQPYSCKVYADGYISLCDGMFHRKILSIAELSENISLLSEKFKQYKSYNPTKDIECSKCNKIVQCQGKIFCRQDACVYAKRYREDLFISRYVYYCEKGLASRFVDM</sequence>
<dbReference type="PANTHER" id="PTHR43273">
    <property type="entry name" value="ANAEROBIC SULFATASE-MATURATING ENZYME HOMOLOG ASLB-RELATED"/>
    <property type="match status" value="1"/>
</dbReference>
<feature type="domain" description="Radical SAM core" evidence="6">
    <location>
        <begin position="76"/>
        <end position="301"/>
    </location>
</feature>
<dbReference type="SFLD" id="SFLDS00029">
    <property type="entry name" value="Radical_SAM"/>
    <property type="match status" value="1"/>
</dbReference>
<accession>A0A0V8QCA9</accession>
<dbReference type="InterPro" id="IPR007197">
    <property type="entry name" value="rSAM"/>
</dbReference>
<dbReference type="AlphaFoldDB" id="A0A0V8QCA9"/>